<feature type="compositionally biased region" description="Basic and acidic residues" evidence="6">
    <location>
        <begin position="461"/>
        <end position="471"/>
    </location>
</feature>
<evidence type="ECO:0000256" key="4">
    <source>
        <dbReference type="RuleBase" id="RU003718"/>
    </source>
</evidence>
<dbReference type="InParanoid" id="A0A2P5DPQ9"/>
<name>A0A2P5DPQ9_TREOI</name>
<dbReference type="InterPro" id="IPR002213">
    <property type="entry name" value="UDP_glucos_trans"/>
</dbReference>
<organism evidence="8 9">
    <name type="scientific">Trema orientale</name>
    <name type="common">Charcoal tree</name>
    <name type="synonym">Celtis orientalis</name>
    <dbReference type="NCBI Taxonomy" id="63057"/>
    <lineage>
        <taxon>Eukaryota</taxon>
        <taxon>Viridiplantae</taxon>
        <taxon>Streptophyta</taxon>
        <taxon>Embryophyta</taxon>
        <taxon>Tracheophyta</taxon>
        <taxon>Spermatophyta</taxon>
        <taxon>Magnoliopsida</taxon>
        <taxon>eudicotyledons</taxon>
        <taxon>Gunneridae</taxon>
        <taxon>Pentapetalae</taxon>
        <taxon>rosids</taxon>
        <taxon>fabids</taxon>
        <taxon>Rosales</taxon>
        <taxon>Cannabaceae</taxon>
        <taxon>Trema</taxon>
    </lineage>
</organism>
<evidence type="ECO:0000313" key="8">
    <source>
        <dbReference type="EMBL" id="PON75275.1"/>
    </source>
</evidence>
<dbReference type="CDD" id="cd03784">
    <property type="entry name" value="GT1_Gtf-like"/>
    <property type="match status" value="1"/>
</dbReference>
<dbReference type="GO" id="GO:0035251">
    <property type="term" value="F:UDP-glucosyltransferase activity"/>
    <property type="evidence" value="ECO:0007669"/>
    <property type="project" value="TreeGrafter"/>
</dbReference>
<keyword evidence="9" id="KW-1185">Reference proteome</keyword>
<feature type="region of interest" description="Disordered" evidence="6">
    <location>
        <begin position="452"/>
        <end position="478"/>
    </location>
</feature>
<evidence type="ECO:0000256" key="3">
    <source>
        <dbReference type="ARBA" id="ARBA00022679"/>
    </source>
</evidence>
<evidence type="ECO:0000256" key="2">
    <source>
        <dbReference type="ARBA" id="ARBA00022676"/>
    </source>
</evidence>
<dbReference type="PANTHER" id="PTHR48047:SF182">
    <property type="entry name" value="GLYCOSYLTRANSFERASE"/>
    <property type="match status" value="1"/>
</dbReference>
<dbReference type="EMBL" id="JXTC01000257">
    <property type="protein sequence ID" value="PON75275.1"/>
    <property type="molecule type" value="Genomic_DNA"/>
</dbReference>
<reference evidence="9" key="1">
    <citation type="submission" date="2016-06" db="EMBL/GenBank/DDBJ databases">
        <title>Parallel loss of symbiosis genes in relatives of nitrogen-fixing non-legume Parasponia.</title>
        <authorList>
            <person name="Van Velzen R."/>
            <person name="Holmer R."/>
            <person name="Bu F."/>
            <person name="Rutten L."/>
            <person name="Van Zeijl A."/>
            <person name="Liu W."/>
            <person name="Santuari L."/>
            <person name="Cao Q."/>
            <person name="Sharma T."/>
            <person name="Shen D."/>
            <person name="Roswanjaya Y."/>
            <person name="Wardhani T."/>
            <person name="Kalhor M.S."/>
            <person name="Jansen J."/>
            <person name="Van den Hoogen J."/>
            <person name="Gungor B."/>
            <person name="Hartog M."/>
            <person name="Hontelez J."/>
            <person name="Verver J."/>
            <person name="Yang W.-C."/>
            <person name="Schijlen E."/>
            <person name="Repin R."/>
            <person name="Schilthuizen M."/>
            <person name="Schranz E."/>
            <person name="Heidstra R."/>
            <person name="Miyata K."/>
            <person name="Fedorova E."/>
            <person name="Kohlen W."/>
            <person name="Bisseling T."/>
            <person name="Smit S."/>
            <person name="Geurts R."/>
        </authorList>
    </citation>
    <scope>NUCLEOTIDE SEQUENCE [LARGE SCALE GENOMIC DNA]</scope>
    <source>
        <strain evidence="9">cv. RG33-2</strain>
    </source>
</reference>
<evidence type="ECO:0000256" key="5">
    <source>
        <dbReference type="RuleBase" id="RU362057"/>
    </source>
</evidence>
<comment type="caution">
    <text evidence="8">The sequence shown here is derived from an EMBL/GenBank/DDBJ whole genome shotgun (WGS) entry which is preliminary data.</text>
</comment>
<dbReference type="PANTHER" id="PTHR48047">
    <property type="entry name" value="GLYCOSYLTRANSFERASE"/>
    <property type="match status" value="1"/>
</dbReference>
<evidence type="ECO:0000313" key="9">
    <source>
        <dbReference type="Proteomes" id="UP000237000"/>
    </source>
</evidence>
<dbReference type="Pfam" id="PF00201">
    <property type="entry name" value="UDPGT"/>
    <property type="match status" value="1"/>
</dbReference>
<comment type="similarity">
    <text evidence="1 4">Belongs to the UDP-glycosyltransferase family.</text>
</comment>
<dbReference type="EC" id="2.4.1.-" evidence="5"/>
<dbReference type="SUPFAM" id="SSF53756">
    <property type="entry name" value="UDP-Glycosyltransferase/glycogen phosphorylase"/>
    <property type="match status" value="1"/>
</dbReference>
<dbReference type="PROSITE" id="PS00375">
    <property type="entry name" value="UDPGT"/>
    <property type="match status" value="1"/>
</dbReference>
<feature type="domain" description="Glycosyltransferase N-terminal" evidence="7">
    <location>
        <begin position="7"/>
        <end position="254"/>
    </location>
</feature>
<evidence type="ECO:0000256" key="1">
    <source>
        <dbReference type="ARBA" id="ARBA00009995"/>
    </source>
</evidence>
<dbReference type="AlphaFoldDB" id="A0A2P5DPQ9"/>
<sequence length="504" mass="57394">MASQVNQLHILLIPLMTQSHLIPFTDMAKLLARRGPTVTIVMTPLNSLRFQPFISEQTSKYRLKIQFLELPFPCRENGLPQGCENMDSLPSPDLAPNFFTACKFLQEPLEKWVREKMEFGEKPSCIISDFCLPWSENIAIKFNIPRFVFIGISVFSAVCNFKIVTSKVLERIKSDSDPFQIPDIPDEIYVTRGQLPHAKSQSTGESLNAIFNEFKASQLSADGILVNSFEELEPKYLNEYRNIKKKKIWSIGPVSYMSRDRGLDSINEHDNCSIKWLNERTKPGSVVYACFGSLSHFSSSQLKELATGLESSNHPFIWVIRKGDHYSIRRFEKWLEKENFEERVKERGLVFRGWAPQVSILNHPAVGGFLTHCGWNSTLDGVSAGLPMITWPMFAEQFHNENFIVKVLKIGVKVGVKETVENRRRDEGNDDDDQKGSPGFVTKEDIRKAIEDLMDEGDEGEERRRRAREVGEMANRTVGEGGSSFLNISLLIQHISEQSNNHQS</sequence>
<evidence type="ECO:0000256" key="6">
    <source>
        <dbReference type="SAM" id="MobiDB-lite"/>
    </source>
</evidence>
<accession>A0A2P5DPQ9</accession>
<protein>
    <recommendedName>
        <fullName evidence="5">Glycosyltransferase</fullName>
        <ecNumber evidence="5">2.4.1.-</ecNumber>
    </recommendedName>
</protein>
<proteinExistence type="inferred from homology"/>
<dbReference type="FunFam" id="3.40.50.2000:FF:000047">
    <property type="entry name" value="Glycosyltransferase"/>
    <property type="match status" value="1"/>
</dbReference>
<keyword evidence="2 4" id="KW-0328">Glycosyltransferase</keyword>
<dbReference type="Gene3D" id="3.40.50.2000">
    <property type="entry name" value="Glycogen Phosphorylase B"/>
    <property type="match status" value="2"/>
</dbReference>
<dbReference type="InterPro" id="IPR058980">
    <property type="entry name" value="Glyco_transf_N"/>
</dbReference>
<evidence type="ECO:0000259" key="7">
    <source>
        <dbReference type="Pfam" id="PF26168"/>
    </source>
</evidence>
<dbReference type="STRING" id="63057.A0A2P5DPQ9"/>
<dbReference type="OrthoDB" id="5835829at2759"/>
<dbReference type="Pfam" id="PF26168">
    <property type="entry name" value="Glyco_transf_N"/>
    <property type="match status" value="1"/>
</dbReference>
<dbReference type="Proteomes" id="UP000237000">
    <property type="component" value="Unassembled WGS sequence"/>
</dbReference>
<dbReference type="InterPro" id="IPR035595">
    <property type="entry name" value="UDP_glycos_trans_CS"/>
</dbReference>
<keyword evidence="3 4" id="KW-0808">Transferase</keyword>
<gene>
    <name evidence="8" type="ORF">TorRG33x02_245650</name>
</gene>
<feature type="region of interest" description="Disordered" evidence="6">
    <location>
        <begin position="423"/>
        <end position="442"/>
    </location>
</feature>